<evidence type="ECO:0000313" key="3">
    <source>
        <dbReference type="EMBL" id="PRQ01239.1"/>
    </source>
</evidence>
<evidence type="ECO:0000256" key="1">
    <source>
        <dbReference type="SAM" id="MobiDB-lite"/>
    </source>
</evidence>
<accession>A0A2S9Y811</accession>
<dbReference type="RefSeq" id="WP_106092699.1">
    <property type="nucleotide sequence ID" value="NZ_PVNL01000117.1"/>
</dbReference>
<dbReference type="Proteomes" id="UP000238823">
    <property type="component" value="Unassembled WGS sequence"/>
</dbReference>
<dbReference type="OrthoDB" id="9840289at2"/>
<reference evidence="3 4" key="1">
    <citation type="submission" date="2018-03" db="EMBL/GenBank/DDBJ databases">
        <title>Draft Genome Sequences of the Obligatory Marine Myxobacteria Enhygromyxa salina SWB007.</title>
        <authorList>
            <person name="Poehlein A."/>
            <person name="Moghaddam J.A."/>
            <person name="Harms H."/>
            <person name="Alanjari M."/>
            <person name="Koenig G.M."/>
            <person name="Daniel R."/>
            <person name="Schaeberle T.F."/>
        </authorList>
    </citation>
    <scope>NUCLEOTIDE SEQUENCE [LARGE SCALE GENOMIC DNA]</scope>
    <source>
        <strain evidence="3 4">SWB007</strain>
    </source>
</reference>
<dbReference type="EMBL" id="PVNL01000117">
    <property type="protein sequence ID" value="PRQ01239.1"/>
    <property type="molecule type" value="Genomic_DNA"/>
</dbReference>
<feature type="region of interest" description="Disordered" evidence="1">
    <location>
        <begin position="38"/>
        <end position="61"/>
    </location>
</feature>
<keyword evidence="2" id="KW-0732">Signal</keyword>
<gene>
    <name evidence="3" type="ORF">ENSA7_58440</name>
</gene>
<comment type="caution">
    <text evidence="3">The sequence shown here is derived from an EMBL/GenBank/DDBJ whole genome shotgun (WGS) entry which is preliminary data.</text>
</comment>
<evidence type="ECO:0008006" key="5">
    <source>
        <dbReference type="Google" id="ProtNLM"/>
    </source>
</evidence>
<dbReference type="PROSITE" id="PS51257">
    <property type="entry name" value="PROKAR_LIPOPROTEIN"/>
    <property type="match status" value="1"/>
</dbReference>
<sequence>MWKPCSPLLAVVLASISLGCSPSSDGQAAVDQAKPLVPNNSAVEPEPASASESDDTSNGSDTDELAIEAVIEIDAPTTAPNTVPTSPASPTPITLSWREVATFPAPLAFVYIQTGVLARGAAGYYDLDDAGQLAPRAGLELPSGELLGDWPTDAWLVTSTQQPIAPGQPLSFEHEVMQLDADRRWVTRELRNQARWIAGAHVVRKGAFGTVLVREGSKLTRVGGKDNPKTGPRMGKLIVDVIETRAGSLYNISERPNGIYVQINCSDRDCVDDNAKKLPHGSLWSFSTQVLRQTTGVSVVATVDREGAVGHHLLHYERGNWKLESLLHPPTGLWPADDGGLWVLGNGKLMHRDSQGVWHTVAAPEGASSISAAMLPDRTELWVAATVKGKGVVFATSASPPT</sequence>
<proteinExistence type="predicted"/>
<dbReference type="AlphaFoldDB" id="A0A2S9Y811"/>
<organism evidence="3 4">
    <name type="scientific">Enhygromyxa salina</name>
    <dbReference type="NCBI Taxonomy" id="215803"/>
    <lineage>
        <taxon>Bacteria</taxon>
        <taxon>Pseudomonadati</taxon>
        <taxon>Myxococcota</taxon>
        <taxon>Polyangia</taxon>
        <taxon>Nannocystales</taxon>
        <taxon>Nannocystaceae</taxon>
        <taxon>Enhygromyxa</taxon>
    </lineage>
</organism>
<evidence type="ECO:0000256" key="2">
    <source>
        <dbReference type="SAM" id="SignalP"/>
    </source>
</evidence>
<feature type="chain" id="PRO_5015586626" description="Lipoprotein" evidence="2">
    <location>
        <begin position="29"/>
        <end position="402"/>
    </location>
</feature>
<evidence type="ECO:0000313" key="4">
    <source>
        <dbReference type="Proteomes" id="UP000238823"/>
    </source>
</evidence>
<name>A0A2S9Y811_9BACT</name>
<feature type="signal peptide" evidence="2">
    <location>
        <begin position="1"/>
        <end position="28"/>
    </location>
</feature>
<protein>
    <recommendedName>
        <fullName evidence="5">Lipoprotein</fullName>
    </recommendedName>
</protein>